<gene>
    <name evidence="2" type="ORF">C7N83_12050</name>
    <name evidence="1" type="ORF">C7N83_12520</name>
</gene>
<name>A0A2P7TXP8_9NEIS</name>
<proteinExistence type="predicted"/>
<protein>
    <submittedName>
        <fullName evidence="2">IS1595 family transposase</fullName>
    </submittedName>
</protein>
<evidence type="ECO:0000313" key="3">
    <source>
        <dbReference type="Proteomes" id="UP000241868"/>
    </source>
</evidence>
<organism evidence="2 3">
    <name type="scientific">Neisseria iguanae</name>
    <dbReference type="NCBI Taxonomy" id="90242"/>
    <lineage>
        <taxon>Bacteria</taxon>
        <taxon>Pseudomonadati</taxon>
        <taxon>Pseudomonadota</taxon>
        <taxon>Betaproteobacteria</taxon>
        <taxon>Neisseriales</taxon>
        <taxon>Neisseriaceae</taxon>
        <taxon>Neisseria</taxon>
    </lineage>
</organism>
<feature type="non-terminal residue" evidence="2">
    <location>
        <position position="1"/>
    </location>
</feature>
<sequence length="40" mass="4665">CWLSVGLLNRINRSGLFAGRQNHIDGIENFRNQAKRILRK</sequence>
<accession>A0A2P7TXP8</accession>
<keyword evidence="3" id="KW-1185">Reference proteome</keyword>
<evidence type="ECO:0000313" key="2">
    <source>
        <dbReference type="EMBL" id="PSJ79471.1"/>
    </source>
</evidence>
<comment type="caution">
    <text evidence="2">The sequence shown here is derived from an EMBL/GenBank/DDBJ whole genome shotgun (WGS) entry which is preliminary data.</text>
</comment>
<dbReference type="EMBL" id="PXYY01000119">
    <property type="protein sequence ID" value="PSJ79378.1"/>
    <property type="molecule type" value="Genomic_DNA"/>
</dbReference>
<evidence type="ECO:0000313" key="1">
    <source>
        <dbReference type="EMBL" id="PSJ79378.1"/>
    </source>
</evidence>
<dbReference type="AlphaFoldDB" id="A0A2P7TXP8"/>
<dbReference type="Proteomes" id="UP000241868">
    <property type="component" value="Unassembled WGS sequence"/>
</dbReference>
<reference evidence="2 3" key="1">
    <citation type="submission" date="2018-03" db="EMBL/GenBank/DDBJ databases">
        <title>Neisseria weixii sp. nov., isolated from the intestinal contents of Tibetan Plateau pika (Ochotona curzoniae) in Yushu, Qinghai Province, China.</title>
        <authorList>
            <person name="Gui Z."/>
        </authorList>
    </citation>
    <scope>NUCLEOTIDE SEQUENCE [LARGE SCALE GENOMIC DNA]</scope>
    <source>
        <strain evidence="2 3">ATCC 51483</strain>
    </source>
</reference>
<dbReference type="EMBL" id="PXYY01000105">
    <property type="protein sequence ID" value="PSJ79471.1"/>
    <property type="molecule type" value="Genomic_DNA"/>
</dbReference>